<evidence type="ECO:0000313" key="2">
    <source>
        <dbReference type="Proteomes" id="UP000285060"/>
    </source>
</evidence>
<name>A0A3R6XZK9_9STRA</name>
<organism evidence="1 2">
    <name type="scientific">Aphanomyces invadans</name>
    <dbReference type="NCBI Taxonomy" id="157072"/>
    <lineage>
        <taxon>Eukaryota</taxon>
        <taxon>Sar</taxon>
        <taxon>Stramenopiles</taxon>
        <taxon>Oomycota</taxon>
        <taxon>Saprolegniomycetes</taxon>
        <taxon>Saprolegniales</taxon>
        <taxon>Verrucalvaceae</taxon>
        <taxon>Aphanomyces</taxon>
    </lineage>
</organism>
<feature type="non-terminal residue" evidence="1">
    <location>
        <position position="347"/>
    </location>
</feature>
<comment type="caution">
    <text evidence="1">The sequence shown here is derived from an EMBL/GenBank/DDBJ whole genome shotgun (WGS) entry which is preliminary data.</text>
</comment>
<evidence type="ECO:0000313" key="1">
    <source>
        <dbReference type="EMBL" id="RHY15993.1"/>
    </source>
</evidence>
<keyword evidence="2" id="KW-1185">Reference proteome</keyword>
<protein>
    <submittedName>
        <fullName evidence="1">Uncharacterized protein</fullName>
    </submittedName>
</protein>
<dbReference type="AlphaFoldDB" id="A0A3R6XZK9"/>
<accession>A0A3R6XZK9</accession>
<proteinExistence type="predicted"/>
<gene>
    <name evidence="1" type="ORF">DYB32_010693</name>
</gene>
<dbReference type="Proteomes" id="UP000285060">
    <property type="component" value="Unassembled WGS sequence"/>
</dbReference>
<dbReference type="EMBL" id="QUSY01003838">
    <property type="protein sequence ID" value="RHY15993.1"/>
    <property type="molecule type" value="Genomic_DNA"/>
</dbReference>
<reference evidence="1 2" key="1">
    <citation type="submission" date="2018-08" db="EMBL/GenBank/DDBJ databases">
        <title>Aphanomyces genome sequencing and annotation.</title>
        <authorList>
            <person name="Minardi D."/>
            <person name="Oidtmann B."/>
            <person name="Van Der Giezen M."/>
            <person name="Studholme D.J."/>
        </authorList>
    </citation>
    <scope>NUCLEOTIDE SEQUENCE [LARGE SCALE GENOMIC DNA]</scope>
    <source>
        <strain evidence="1 2">NJM0002</strain>
    </source>
</reference>
<sequence>MGITETTHMVNEYRSQRNKTPVGRSSVYTCYQRLCPVVTPLNRQKQGSGDEDSVWAVARFGLAQQFASRLGILKWSDNNVSERPSYLDPTELVPLAIEQIVVWDETHKDVRIGDFGANGRKQQVRFPRNEQGQWDVDGAIAPVRSYLNAKFTQQARFSLGCAVVVNDDGVREGRRCEPFVYTGKWVRTIDEVNNMIRSEIQRVKDLPGNNAPWVTGIRSPGSYSQLLVDHKKAPNPYESLYGTEWERAVMRSAALKTSICVTTLIEHIVHASAAVMADTVYAGDWVFMHDALSQMTCKSTIEWMKDKNYHHRWVLPELGLNDGTRFSGRPVGNSPELMPWDCSLNKD</sequence>